<organism evidence="1 2">
    <name type="scientific">Limosilactobacillus frumenti DSM 13145</name>
    <dbReference type="NCBI Taxonomy" id="1423746"/>
    <lineage>
        <taxon>Bacteria</taxon>
        <taxon>Bacillati</taxon>
        <taxon>Bacillota</taxon>
        <taxon>Bacilli</taxon>
        <taxon>Lactobacillales</taxon>
        <taxon>Lactobacillaceae</taxon>
        <taxon>Limosilactobacillus</taxon>
    </lineage>
</organism>
<evidence type="ECO:0000313" key="1">
    <source>
        <dbReference type="EMBL" id="KRL27312.1"/>
    </source>
</evidence>
<dbReference type="Proteomes" id="UP000051445">
    <property type="component" value="Unassembled WGS sequence"/>
</dbReference>
<gene>
    <name evidence="1" type="ORF">FD27_GL001066</name>
</gene>
<proteinExistence type="predicted"/>
<keyword evidence="2" id="KW-1185">Reference proteome</keyword>
<dbReference type="RefSeq" id="WP_057751247.1">
    <property type="nucleotide sequence ID" value="NZ_AZER01000016.1"/>
</dbReference>
<dbReference type="STRING" id="1423746.FD27_GL001066"/>
<dbReference type="AlphaFoldDB" id="A0A0R1P3V4"/>
<protein>
    <submittedName>
        <fullName evidence="1">Uncharacterized protein</fullName>
    </submittedName>
</protein>
<name>A0A0R1P3V4_9LACO</name>
<evidence type="ECO:0000313" key="2">
    <source>
        <dbReference type="Proteomes" id="UP000051445"/>
    </source>
</evidence>
<dbReference type="PATRIC" id="fig|1423746.3.peg.1081"/>
<accession>A0A0R1P3V4</accession>
<comment type="caution">
    <text evidence="1">The sequence shown here is derived from an EMBL/GenBank/DDBJ whole genome shotgun (WGS) entry which is preliminary data.</text>
</comment>
<sequence length="86" mass="9840">MIKFTEKPATYDVPLPDDSKDFKQMLKQQAQQIALLQSMVMQQNQAGVKLQAANQQQTDQVKQLQQMFMVANQQQAVEKSEEAKVQ</sequence>
<reference evidence="1 2" key="1">
    <citation type="journal article" date="2015" name="Genome Announc.">
        <title>Expanding the biotechnology potential of lactobacilli through comparative genomics of 213 strains and associated genera.</title>
        <authorList>
            <person name="Sun Z."/>
            <person name="Harris H.M."/>
            <person name="McCann A."/>
            <person name="Guo C."/>
            <person name="Argimon S."/>
            <person name="Zhang W."/>
            <person name="Yang X."/>
            <person name="Jeffery I.B."/>
            <person name="Cooney J.C."/>
            <person name="Kagawa T.F."/>
            <person name="Liu W."/>
            <person name="Song Y."/>
            <person name="Salvetti E."/>
            <person name="Wrobel A."/>
            <person name="Rasinkangas P."/>
            <person name="Parkhill J."/>
            <person name="Rea M.C."/>
            <person name="O'Sullivan O."/>
            <person name="Ritari J."/>
            <person name="Douillard F.P."/>
            <person name="Paul Ross R."/>
            <person name="Yang R."/>
            <person name="Briner A.E."/>
            <person name="Felis G.E."/>
            <person name="de Vos W.M."/>
            <person name="Barrangou R."/>
            <person name="Klaenhammer T.R."/>
            <person name="Caufield P.W."/>
            <person name="Cui Y."/>
            <person name="Zhang H."/>
            <person name="O'Toole P.W."/>
        </authorList>
    </citation>
    <scope>NUCLEOTIDE SEQUENCE [LARGE SCALE GENOMIC DNA]</scope>
    <source>
        <strain evidence="1 2">DSM 13145</strain>
    </source>
</reference>
<dbReference type="EMBL" id="AZER01000016">
    <property type="protein sequence ID" value="KRL27312.1"/>
    <property type="molecule type" value="Genomic_DNA"/>
</dbReference>